<reference evidence="3 4" key="1">
    <citation type="journal article" date="2015" name="Stand. Genomic Sci.">
        <title>Genomic Encyclopedia of Bacterial and Archaeal Type Strains, Phase III: the genomes of soil and plant-associated and newly described type strains.</title>
        <authorList>
            <person name="Whitman W.B."/>
            <person name="Woyke T."/>
            <person name="Klenk H.P."/>
            <person name="Zhou Y."/>
            <person name="Lilburn T.G."/>
            <person name="Beck B.J."/>
            <person name="De Vos P."/>
            <person name="Vandamme P."/>
            <person name="Eisen J.A."/>
            <person name="Garrity G."/>
            <person name="Hugenholtz P."/>
            <person name="Kyrpides N.C."/>
        </authorList>
    </citation>
    <scope>NUCLEOTIDE SEQUENCE [LARGE SCALE GENOMIC DNA]</scope>
    <source>
        <strain evidence="3 4">CGMCC 1.10116</strain>
    </source>
</reference>
<keyword evidence="1" id="KW-1133">Transmembrane helix</keyword>
<feature type="transmembrane region" description="Helical" evidence="1">
    <location>
        <begin position="352"/>
        <end position="376"/>
    </location>
</feature>
<feature type="transmembrane region" description="Helical" evidence="1">
    <location>
        <begin position="460"/>
        <end position="484"/>
    </location>
</feature>
<feature type="transmembrane region" description="Helical" evidence="1">
    <location>
        <begin position="428"/>
        <end position="448"/>
    </location>
</feature>
<feature type="domain" description="DUF112" evidence="2">
    <location>
        <begin position="17"/>
        <end position="436"/>
    </location>
</feature>
<feature type="transmembrane region" description="Helical" evidence="1">
    <location>
        <begin position="54"/>
        <end position="72"/>
    </location>
</feature>
<gene>
    <name evidence="3" type="ORF">IQ10_01470</name>
</gene>
<dbReference type="AlphaFoldDB" id="A0A562QN31"/>
<accession>A0A562QN31</accession>
<evidence type="ECO:0000259" key="2">
    <source>
        <dbReference type="Pfam" id="PF01970"/>
    </source>
</evidence>
<feature type="transmembrane region" description="Helical" evidence="1">
    <location>
        <begin position="253"/>
        <end position="276"/>
    </location>
</feature>
<dbReference type="EMBL" id="VLKZ01000003">
    <property type="protein sequence ID" value="TWI58137.1"/>
    <property type="molecule type" value="Genomic_DNA"/>
</dbReference>
<feature type="transmembrane region" description="Helical" evidence="1">
    <location>
        <begin position="166"/>
        <end position="183"/>
    </location>
</feature>
<evidence type="ECO:0000313" key="4">
    <source>
        <dbReference type="Proteomes" id="UP000315711"/>
    </source>
</evidence>
<dbReference type="PANTHER" id="PTHR35342">
    <property type="entry name" value="TRICARBOXYLIC TRANSPORT PROTEIN"/>
    <property type="match status" value="1"/>
</dbReference>
<comment type="caution">
    <text evidence="3">The sequence shown here is derived from an EMBL/GenBank/DDBJ whole genome shotgun (WGS) entry which is preliminary data.</text>
</comment>
<feature type="transmembrane region" description="Helical" evidence="1">
    <location>
        <begin position="15"/>
        <end position="47"/>
    </location>
</feature>
<dbReference type="RefSeq" id="WP_144449787.1">
    <property type="nucleotide sequence ID" value="NZ_VLKZ01000003.1"/>
</dbReference>
<dbReference type="Proteomes" id="UP000315711">
    <property type="component" value="Unassembled WGS sequence"/>
</dbReference>
<feature type="transmembrane region" description="Helical" evidence="1">
    <location>
        <begin position="195"/>
        <end position="213"/>
    </location>
</feature>
<dbReference type="OrthoDB" id="9781349at2"/>
<dbReference type="PANTHER" id="PTHR35342:SF5">
    <property type="entry name" value="TRICARBOXYLIC TRANSPORT PROTEIN"/>
    <property type="match status" value="1"/>
</dbReference>
<proteinExistence type="predicted"/>
<organism evidence="3 4">
    <name type="scientific">Halalkalibacter nanhaiisediminis</name>
    <dbReference type="NCBI Taxonomy" id="688079"/>
    <lineage>
        <taxon>Bacteria</taxon>
        <taxon>Bacillati</taxon>
        <taxon>Bacillota</taxon>
        <taxon>Bacilli</taxon>
        <taxon>Bacillales</taxon>
        <taxon>Bacillaceae</taxon>
        <taxon>Halalkalibacter</taxon>
    </lineage>
</organism>
<feature type="transmembrane region" description="Helical" evidence="1">
    <location>
        <begin position="105"/>
        <end position="132"/>
    </location>
</feature>
<protein>
    <submittedName>
        <fullName evidence="3">Putative tricarboxylic transport membrane protein</fullName>
    </submittedName>
</protein>
<keyword evidence="1" id="KW-0472">Membrane</keyword>
<sequence>MENLQNLFIPFTDPYLIFIIAVGTIAGIIIGAIPGLSVTMAVVLLVSLTFSWDLFPALALMMGVFVGGVYGGSRSAILLNIPGGPAALATTFDGYPLTQQGKAGYAIGITTIFSFIGGLIGLIFLIIAAPLVSDIAISFSPRDYFLLAVIGLFLVGSLSEGSLSKAIFAAGFGVIVGLVGMDPMNGAGRFTFDSLALMSGINFITALLGLFGFSEVLHQLKTLHDKGETTKVIGKIIPPFRILFNLLPLSIRVSVLGVLTGALPGVGGEIAALLAYDHAKRTVKKPKKEFGKGAYEGVMAPEAANNAAVGGALIPMLTLGIPGDAVTAVIIGGLFIHGLRPGPMLMTESPDLFYIIAGSALLANIFLLLFGLLAVSYFARIFLISKKILLPIVALITIIGAYAINNSITDVYWMLGFGVLGYFMKQYGFPVGPLVLGIILGPMIDVSFRRAVMSENGDLVAFGMSFFSSPISTILLLTFVFVLFSQTIWYKSLKAKVFGRKSE</sequence>
<dbReference type="Pfam" id="PF01970">
    <property type="entry name" value="TctA"/>
    <property type="match status" value="1"/>
</dbReference>
<keyword evidence="1" id="KW-0812">Transmembrane</keyword>
<dbReference type="InterPro" id="IPR002823">
    <property type="entry name" value="DUF112_TM"/>
</dbReference>
<keyword evidence="4" id="KW-1185">Reference proteome</keyword>
<feature type="transmembrane region" description="Helical" evidence="1">
    <location>
        <begin position="388"/>
        <end position="408"/>
    </location>
</feature>
<evidence type="ECO:0000313" key="3">
    <source>
        <dbReference type="EMBL" id="TWI58137.1"/>
    </source>
</evidence>
<feature type="transmembrane region" description="Helical" evidence="1">
    <location>
        <begin position="321"/>
        <end position="340"/>
    </location>
</feature>
<feature type="transmembrane region" description="Helical" evidence="1">
    <location>
        <begin position="144"/>
        <end position="160"/>
    </location>
</feature>
<evidence type="ECO:0000256" key="1">
    <source>
        <dbReference type="SAM" id="Phobius"/>
    </source>
</evidence>
<name>A0A562QN31_9BACI</name>